<feature type="coiled-coil region" evidence="1">
    <location>
        <begin position="84"/>
        <end position="114"/>
    </location>
</feature>
<dbReference type="NCBIfam" id="TIGR04176">
    <property type="entry name" value="MarR_EPS"/>
    <property type="match status" value="1"/>
</dbReference>
<gene>
    <name evidence="2" type="ORF">ACFPN2_30305</name>
</gene>
<keyword evidence="3" id="KW-1185">Reference proteome</keyword>
<sequence length="115" mass="13533">MRPPMLSDEMRYKLMRLLEENPGMSQRDVARELGISLGKVNYCLQALMRKGWIKATNFKNSQNKAAYMYLLTPRGVEQKANLALEYLQIKMREYENLRAEIEQIRKEAGQYEQQA</sequence>
<comment type="caution">
    <text evidence="2">The sequence shown here is derived from an EMBL/GenBank/DDBJ whole genome shotgun (WGS) entry which is preliminary data.</text>
</comment>
<dbReference type="Gene3D" id="1.10.10.10">
    <property type="entry name" value="Winged helix-like DNA-binding domain superfamily/Winged helix DNA-binding domain"/>
    <property type="match status" value="1"/>
</dbReference>
<proteinExistence type="predicted"/>
<dbReference type="SUPFAM" id="SSF46785">
    <property type="entry name" value="Winged helix' DNA-binding domain"/>
    <property type="match status" value="1"/>
</dbReference>
<dbReference type="InterPro" id="IPR036388">
    <property type="entry name" value="WH-like_DNA-bd_sf"/>
</dbReference>
<name>A0ABV8T0L5_9GAMM</name>
<evidence type="ECO:0000313" key="3">
    <source>
        <dbReference type="Proteomes" id="UP001595904"/>
    </source>
</evidence>
<accession>A0ABV8T0L5</accession>
<organism evidence="2 3">
    <name type="scientific">Steroidobacter flavus</name>
    <dbReference type="NCBI Taxonomy" id="1842136"/>
    <lineage>
        <taxon>Bacteria</taxon>
        <taxon>Pseudomonadati</taxon>
        <taxon>Pseudomonadota</taxon>
        <taxon>Gammaproteobacteria</taxon>
        <taxon>Steroidobacterales</taxon>
        <taxon>Steroidobacteraceae</taxon>
        <taxon>Steroidobacter</taxon>
    </lineage>
</organism>
<dbReference type="EMBL" id="JBHSDU010000015">
    <property type="protein sequence ID" value="MFC4313408.1"/>
    <property type="molecule type" value="Genomic_DNA"/>
</dbReference>
<dbReference type="Pfam" id="PF13412">
    <property type="entry name" value="HTH_24"/>
    <property type="match status" value="1"/>
</dbReference>
<evidence type="ECO:0000256" key="1">
    <source>
        <dbReference type="SAM" id="Coils"/>
    </source>
</evidence>
<dbReference type="CDD" id="cd00090">
    <property type="entry name" value="HTH_ARSR"/>
    <property type="match status" value="1"/>
</dbReference>
<dbReference type="RefSeq" id="WP_380603698.1">
    <property type="nucleotide sequence ID" value="NZ_JBHSDU010000015.1"/>
</dbReference>
<dbReference type="InterPro" id="IPR026433">
    <property type="entry name" value="MarR_EPS"/>
</dbReference>
<dbReference type="InterPro" id="IPR036390">
    <property type="entry name" value="WH_DNA-bd_sf"/>
</dbReference>
<keyword evidence="1" id="KW-0175">Coiled coil</keyword>
<dbReference type="Proteomes" id="UP001595904">
    <property type="component" value="Unassembled WGS sequence"/>
</dbReference>
<protein>
    <submittedName>
        <fullName evidence="2">MarR family EPS-associated transcriptional regulator</fullName>
    </submittedName>
</protein>
<evidence type="ECO:0000313" key="2">
    <source>
        <dbReference type="EMBL" id="MFC4313408.1"/>
    </source>
</evidence>
<reference evidence="3" key="1">
    <citation type="journal article" date="2019" name="Int. J. Syst. Evol. Microbiol.">
        <title>The Global Catalogue of Microorganisms (GCM) 10K type strain sequencing project: providing services to taxonomists for standard genome sequencing and annotation.</title>
        <authorList>
            <consortium name="The Broad Institute Genomics Platform"/>
            <consortium name="The Broad Institute Genome Sequencing Center for Infectious Disease"/>
            <person name="Wu L."/>
            <person name="Ma J."/>
        </authorList>
    </citation>
    <scope>NUCLEOTIDE SEQUENCE [LARGE SCALE GENOMIC DNA]</scope>
    <source>
        <strain evidence="3">CGMCC 1.10759</strain>
    </source>
</reference>
<dbReference type="InterPro" id="IPR011991">
    <property type="entry name" value="ArsR-like_HTH"/>
</dbReference>